<keyword evidence="2" id="KW-1185">Reference proteome</keyword>
<protein>
    <submittedName>
        <fullName evidence="1">Uncharacterized protein</fullName>
    </submittedName>
</protein>
<evidence type="ECO:0000313" key="1">
    <source>
        <dbReference type="EMBL" id="WQD69602.1"/>
    </source>
</evidence>
<proteinExistence type="predicted"/>
<organism evidence="1 2">
    <name type="scientific">Pseudomonas fluorescens</name>
    <dbReference type="NCBI Taxonomy" id="294"/>
    <lineage>
        <taxon>Bacteria</taxon>
        <taxon>Pseudomonadati</taxon>
        <taxon>Pseudomonadota</taxon>
        <taxon>Gammaproteobacteria</taxon>
        <taxon>Pseudomonadales</taxon>
        <taxon>Pseudomonadaceae</taxon>
        <taxon>Pseudomonas</taxon>
    </lineage>
</organism>
<sequence length="95" mass="10356">MPRTKKPHLFLTVGMLIAVVAGYGFAEDQLARIETSGGLIFSLRTPECRGYFAAHPYVARGYLAHMALLVKAAQGTTSAAWLYLLSRPGVYAIIK</sequence>
<evidence type="ECO:0000313" key="2">
    <source>
        <dbReference type="Proteomes" id="UP001325023"/>
    </source>
</evidence>
<name>A0ACD4XKU7_PSEFL</name>
<dbReference type="Proteomes" id="UP001325023">
    <property type="component" value="Chromosome"/>
</dbReference>
<dbReference type="EMBL" id="CP140009">
    <property type="protein sequence ID" value="WQD69602.1"/>
    <property type="molecule type" value="Genomic_DNA"/>
</dbReference>
<gene>
    <name evidence="1" type="ORF">U0037_16135</name>
</gene>
<reference evidence="1" key="1">
    <citation type="submission" date="2023-12" db="EMBL/GenBank/DDBJ databases">
        <title>Genome sequencing and assembly of bacterial species from a model synthetic community.</title>
        <authorList>
            <person name="Hogle S.L."/>
        </authorList>
    </citation>
    <scope>NUCLEOTIDE SEQUENCE</scope>
    <source>
        <strain evidence="1">SBW25</strain>
    </source>
</reference>
<accession>A0ACD4XKU7</accession>